<keyword evidence="3" id="KW-1185">Reference proteome</keyword>
<dbReference type="InterPro" id="IPR002372">
    <property type="entry name" value="PQQ_rpt_dom"/>
</dbReference>
<dbReference type="Pfam" id="PF13360">
    <property type="entry name" value="PQQ_2"/>
    <property type="match status" value="1"/>
</dbReference>
<reference evidence="2 3" key="1">
    <citation type="submission" date="2015-10" db="EMBL/GenBank/DDBJ databases">
        <title>Draft genome sequence of Streptomyces cellostaticus DSM 40189, type strain for the species Streptomyces cellostaticus.</title>
        <authorList>
            <person name="Ruckert C."/>
            <person name="Winkler A."/>
            <person name="Kalinowski J."/>
            <person name="Kampfer P."/>
            <person name="Glaeser S."/>
        </authorList>
    </citation>
    <scope>NUCLEOTIDE SEQUENCE [LARGE SCALE GENOMIC DNA]</scope>
    <source>
        <strain evidence="2 3">DSM 40189</strain>
    </source>
</reference>
<dbReference type="OrthoDB" id="4281466at2"/>
<name>A0A101NPP8_9ACTN</name>
<dbReference type="SUPFAM" id="SSF50998">
    <property type="entry name" value="Quinoprotein alcohol dehydrogenase-like"/>
    <property type="match status" value="1"/>
</dbReference>
<dbReference type="AlphaFoldDB" id="A0A101NPP8"/>
<dbReference type="STRING" id="67285.AQI88_10140"/>
<dbReference type="Proteomes" id="UP000054241">
    <property type="component" value="Unassembled WGS sequence"/>
</dbReference>
<comment type="caution">
    <text evidence="2">The sequence shown here is derived from an EMBL/GenBank/DDBJ whole genome shotgun (WGS) entry which is preliminary data.</text>
</comment>
<dbReference type="Gene3D" id="2.130.10.10">
    <property type="entry name" value="YVTN repeat-like/Quinoprotein amine dehydrogenase"/>
    <property type="match status" value="1"/>
</dbReference>
<dbReference type="SMART" id="SM00564">
    <property type="entry name" value="PQQ"/>
    <property type="match status" value="2"/>
</dbReference>
<organism evidence="2 3">
    <name type="scientific">Streptomyces cellostaticus</name>
    <dbReference type="NCBI Taxonomy" id="67285"/>
    <lineage>
        <taxon>Bacteria</taxon>
        <taxon>Bacillati</taxon>
        <taxon>Actinomycetota</taxon>
        <taxon>Actinomycetes</taxon>
        <taxon>Kitasatosporales</taxon>
        <taxon>Streptomycetaceae</taxon>
        <taxon>Streptomyces</taxon>
    </lineage>
</organism>
<dbReference type="RefSeq" id="WP_066995414.1">
    <property type="nucleotide sequence ID" value="NZ_BNDU01000006.1"/>
</dbReference>
<gene>
    <name evidence="2" type="ORF">AQI88_10140</name>
</gene>
<proteinExistence type="predicted"/>
<evidence type="ECO:0000259" key="1">
    <source>
        <dbReference type="Pfam" id="PF13360"/>
    </source>
</evidence>
<evidence type="ECO:0000313" key="3">
    <source>
        <dbReference type="Proteomes" id="UP000054241"/>
    </source>
</evidence>
<dbReference type="InterPro" id="IPR015943">
    <property type="entry name" value="WD40/YVTN_repeat-like_dom_sf"/>
</dbReference>
<sequence length="919" mass="100103">MYADATCHPEHLAAFHPLGVAFDHVNPTLERALQNDDTAYYRLRRVFLAQGAAVGEALRAVTPVAECDNPEVLLSEWTAKNITYIWAVNNTMPDWEPDLAWRVGLLCAQRLPVQARLKVRLPALHQVVDVLNGKPVSLLGGAFTADLRTVPARLYAIVPLLHAPLPSASEEGFGPHVRDIAVSADGRTAALNTFNWDHNLYGLDLATGRTRWRRRLGHHFAYAPTARPGGFAAQGYDLHAPEGYHLYLLDSAGRPQRRFALFGLPKKATDWSKSEWGHDYGLNNFAVAPGGSWIATSGDLGLAVWDGEGHEKWAHAWWADNRRTPLRLLALDDDTLITFADNTVTGLSATDGTTLWTIPTAVGASFGGAFGGGVVSGDRRTAVIASEADGGRVYVIRGGTLVHTIPTAASEVSVSADGSFLAVTTGNQLRAFDTEGGLLWTYTGDDLLRRPRVSPDGTRVAVGSELGTLSVLERDGTPLSAVDLRALPVSAWLPGGDLLVATWMGTVIRYGADLEERWRTRLIPDEPDSRTKLLAPDPVPAVRRTDWGNAREQPYPLTPNLLADIHAFFTMRMVDPDYDMGPEPEQGFALLTDGSADPPPVPWLNWTLLSSLGSGGSNHRFVFTVDTFRSRLELTAVTIAEDPAHPASWMRDVLLQWWDTRAGVWRDGPMLLSDRALHSHDIEPPLASSRFRFVTTGGGTWPQGNLRLGELVFHGRVLGNSHRDVVDGNGLAVLFDDREDDVQDLLLGGRGVDIQQGGAYSGTRCLRVSGPLPGAQYPAFRGLFFHEAMHDWEFEVAQEPSRPGQYRYLQFAWKALGPGTSGIGLRLGAASPLDGNGRVFGVNAGTSHWPASTLLTEHGIEEFPVDWRCVRLDLWTLGGGLTKITQLAVRTDGGGALFDQIVLGRTEADLPQPLPHPEA</sequence>
<feature type="domain" description="Pyrrolo-quinoline quinone repeat" evidence="1">
    <location>
        <begin position="341"/>
        <end position="474"/>
    </location>
</feature>
<dbReference type="EMBL" id="LMWL01000015">
    <property type="protein sequence ID" value="KUM96841.1"/>
    <property type="molecule type" value="Genomic_DNA"/>
</dbReference>
<dbReference type="InterPro" id="IPR011047">
    <property type="entry name" value="Quinoprotein_ADH-like_sf"/>
</dbReference>
<protein>
    <recommendedName>
        <fullName evidence="1">Pyrrolo-quinoline quinone repeat domain-containing protein</fullName>
    </recommendedName>
</protein>
<accession>A0A101NPP8</accession>
<dbReference type="InterPro" id="IPR018391">
    <property type="entry name" value="PQQ_b-propeller_rpt"/>
</dbReference>
<evidence type="ECO:0000313" key="2">
    <source>
        <dbReference type="EMBL" id="KUM96841.1"/>
    </source>
</evidence>